<evidence type="ECO:0000256" key="5">
    <source>
        <dbReference type="ARBA" id="ARBA00022519"/>
    </source>
</evidence>
<gene>
    <name evidence="13" type="ORF">BCY88_02900</name>
</gene>
<dbReference type="Gene3D" id="3.30.420.380">
    <property type="match status" value="1"/>
</dbReference>
<evidence type="ECO:0000256" key="9">
    <source>
        <dbReference type="ARBA" id="ARBA00023136"/>
    </source>
</evidence>
<dbReference type="Proteomes" id="UP000283709">
    <property type="component" value="Unassembled WGS sequence"/>
</dbReference>
<evidence type="ECO:0000259" key="11">
    <source>
        <dbReference type="Pfam" id="PF05134"/>
    </source>
</evidence>
<evidence type="ECO:0000256" key="8">
    <source>
        <dbReference type="ARBA" id="ARBA00022989"/>
    </source>
</evidence>
<dbReference type="Pfam" id="PF05134">
    <property type="entry name" value="T2SSL"/>
    <property type="match status" value="1"/>
</dbReference>
<comment type="subcellular location">
    <subcellularLocation>
        <location evidence="1">Cell inner membrane</location>
        <topology evidence="1">Single-pass membrane protein</topology>
    </subcellularLocation>
</comment>
<comment type="caution">
    <text evidence="13">The sequence shown here is derived from an EMBL/GenBank/DDBJ whole genome shotgun (WGS) entry which is preliminary data.</text>
</comment>
<evidence type="ECO:0000256" key="3">
    <source>
        <dbReference type="ARBA" id="ARBA00022448"/>
    </source>
</evidence>
<keyword evidence="9 10" id="KW-0472">Membrane</keyword>
<evidence type="ECO:0000313" key="14">
    <source>
        <dbReference type="Proteomes" id="UP000283709"/>
    </source>
</evidence>
<evidence type="ECO:0000256" key="4">
    <source>
        <dbReference type="ARBA" id="ARBA00022475"/>
    </source>
</evidence>
<reference evidence="13 14" key="1">
    <citation type="submission" date="2016-07" db="EMBL/GenBank/DDBJ databases">
        <title>Genome analysis of Burkholderia fungorum ES3-20.</title>
        <authorList>
            <person name="Xu D."/>
            <person name="Yao R."/>
            <person name="Zheng S."/>
        </authorList>
    </citation>
    <scope>NUCLEOTIDE SEQUENCE [LARGE SCALE GENOMIC DNA]</scope>
    <source>
        <strain evidence="13 14">ES3-20</strain>
    </source>
</reference>
<dbReference type="GO" id="GO:0015628">
    <property type="term" value="P:protein secretion by the type II secretion system"/>
    <property type="evidence" value="ECO:0007669"/>
    <property type="project" value="InterPro"/>
</dbReference>
<dbReference type="InterPro" id="IPR024230">
    <property type="entry name" value="GspL_cyto_dom"/>
</dbReference>
<dbReference type="RefSeq" id="WP_120344606.1">
    <property type="nucleotide sequence ID" value="NZ_MCAS01000012.1"/>
</dbReference>
<dbReference type="InterPro" id="IPR043129">
    <property type="entry name" value="ATPase_NBD"/>
</dbReference>
<protein>
    <submittedName>
        <fullName evidence="13">Type II secretion system protein GspL</fullName>
    </submittedName>
</protein>
<comment type="similarity">
    <text evidence="2">Belongs to the GSP L family.</text>
</comment>
<dbReference type="SUPFAM" id="SSF53067">
    <property type="entry name" value="Actin-like ATPase domain"/>
    <property type="match status" value="1"/>
</dbReference>
<evidence type="ECO:0000259" key="12">
    <source>
        <dbReference type="Pfam" id="PF12693"/>
    </source>
</evidence>
<sequence length="471" mass="50673">MSTVIVLLPARDVCVTRDWDTYAFPFALVPRNGDREIETGFATLKTLPGATSTILIIAARDTLMLAAALPPVQGVRLRRMLPNVVEEYLMQDAQQCHFAVAPAARGETIRCIAVVDREWFGMVLDRFAEAGHRRVRAVPLAPCLPVQQVEDESAQIKALAGTADDLDAELAADAEPNTVQATATVQADAPHNALKHITALIVPVAQSSPVTADELAPPYTDAPKVEHERFELALRRGALGFGFSVGAAELDTTLKHLSHDADLTVYQLQYDNAPVTPDADASALKTLSWQTLARSAIACRFDLCQFEFGSSGRGGAAARIRRWRMPLAIVAASVAVALVTVNVQWLRLRHQRDALTETMTQLAQEALPPTTVMLDPHAQMASQLARMRATAGELRADDFLTLSAGIAHALGPIPAASMASLNYSGGALEVSFKAGTDVDRDAFVRRLAAQGIAAHLEEGKWTLKPSPSGTR</sequence>
<evidence type="ECO:0000256" key="1">
    <source>
        <dbReference type="ARBA" id="ARBA00004377"/>
    </source>
</evidence>
<keyword evidence="8 10" id="KW-1133">Transmembrane helix</keyword>
<dbReference type="GO" id="GO:0009276">
    <property type="term" value="C:Gram-negative-bacterium-type cell wall"/>
    <property type="evidence" value="ECO:0007669"/>
    <property type="project" value="InterPro"/>
</dbReference>
<feature type="transmembrane region" description="Helical" evidence="10">
    <location>
        <begin position="323"/>
        <end position="343"/>
    </location>
</feature>
<dbReference type="InterPro" id="IPR025691">
    <property type="entry name" value="GspL_pp_dom"/>
</dbReference>
<dbReference type="NCBIfam" id="TIGR01709">
    <property type="entry name" value="typeII_sec_gspL"/>
    <property type="match status" value="1"/>
</dbReference>
<keyword evidence="4" id="KW-1003">Cell membrane</keyword>
<dbReference type="OrthoDB" id="8989867at2"/>
<dbReference type="AlphaFoldDB" id="A0A3R7GTT5"/>
<organism evidence="13 14">
    <name type="scientific">Paraburkholderia fungorum</name>
    <dbReference type="NCBI Taxonomy" id="134537"/>
    <lineage>
        <taxon>Bacteria</taxon>
        <taxon>Pseudomonadati</taxon>
        <taxon>Pseudomonadota</taxon>
        <taxon>Betaproteobacteria</taxon>
        <taxon>Burkholderiales</taxon>
        <taxon>Burkholderiaceae</taxon>
        <taxon>Paraburkholderia</taxon>
    </lineage>
</organism>
<dbReference type="GO" id="GO:0015627">
    <property type="term" value="C:type II protein secretion system complex"/>
    <property type="evidence" value="ECO:0007669"/>
    <property type="project" value="InterPro"/>
</dbReference>
<name>A0A3R7GTT5_9BURK</name>
<evidence type="ECO:0000256" key="10">
    <source>
        <dbReference type="SAM" id="Phobius"/>
    </source>
</evidence>
<feature type="domain" description="GspL cytoplasmic actin-ATPase-like" evidence="11">
    <location>
        <begin position="37"/>
        <end position="149"/>
    </location>
</feature>
<evidence type="ECO:0000256" key="7">
    <source>
        <dbReference type="ARBA" id="ARBA00022927"/>
    </source>
</evidence>
<proteinExistence type="inferred from homology"/>
<evidence type="ECO:0000256" key="6">
    <source>
        <dbReference type="ARBA" id="ARBA00022692"/>
    </source>
</evidence>
<dbReference type="GO" id="GO:0005886">
    <property type="term" value="C:plasma membrane"/>
    <property type="evidence" value="ECO:0007669"/>
    <property type="project" value="UniProtKB-SubCell"/>
</dbReference>
<dbReference type="InterPro" id="IPR007812">
    <property type="entry name" value="T2SS_protein-GspL"/>
</dbReference>
<keyword evidence="6 10" id="KW-0812">Transmembrane</keyword>
<accession>A0A3R7GTT5</accession>
<dbReference type="Pfam" id="PF12693">
    <property type="entry name" value="GspL_C"/>
    <property type="match status" value="1"/>
</dbReference>
<evidence type="ECO:0000256" key="2">
    <source>
        <dbReference type="ARBA" id="ARBA00005318"/>
    </source>
</evidence>
<dbReference type="EMBL" id="MCAS01000012">
    <property type="protein sequence ID" value="RKF46578.1"/>
    <property type="molecule type" value="Genomic_DNA"/>
</dbReference>
<keyword evidence="5" id="KW-0997">Cell inner membrane</keyword>
<keyword evidence="7" id="KW-0653">Protein transport</keyword>
<feature type="domain" description="GspL periplasmic" evidence="12">
    <location>
        <begin position="321"/>
        <end position="434"/>
    </location>
</feature>
<keyword evidence="3" id="KW-0813">Transport</keyword>
<evidence type="ECO:0000313" key="13">
    <source>
        <dbReference type="EMBL" id="RKF46578.1"/>
    </source>
</evidence>